<proteinExistence type="predicted"/>
<accession>A0A1A9WZ67</accession>
<dbReference type="InterPro" id="IPR036398">
    <property type="entry name" value="CA_dom_sf"/>
</dbReference>
<protein>
    <submittedName>
        <fullName evidence="1">Uncharacterized protein</fullName>
    </submittedName>
</protein>
<dbReference type="VEuPathDB" id="VectorBase:GBRI038087"/>
<dbReference type="SUPFAM" id="SSF51069">
    <property type="entry name" value="Carbonic anhydrase"/>
    <property type="match status" value="1"/>
</dbReference>
<sequence length="142" mass="15836">MHFSNLPFYTQIFAADLPYNICTSLHVLTYSSTTIKRDLERSEENRKKKYLTRILCDKVIHFGVYCGSIGGLTEPKSTEIVCWQVLSHCLYASAKQEESFSMAVIVADVDVDVDADADADADAYAYAYADAYAVVGNDIEPK</sequence>
<name>A0A1A9WZ67_9MUSC</name>
<dbReference type="Proteomes" id="UP000091820">
    <property type="component" value="Unassembled WGS sequence"/>
</dbReference>
<keyword evidence="2" id="KW-1185">Reference proteome</keyword>
<dbReference type="EnsemblMetazoa" id="GBRI038087-RA">
    <property type="protein sequence ID" value="GBRI038087-PA"/>
    <property type="gene ID" value="GBRI038087"/>
</dbReference>
<reference evidence="2" key="1">
    <citation type="submission" date="2014-03" db="EMBL/GenBank/DDBJ databases">
        <authorList>
            <person name="Aksoy S."/>
            <person name="Warren W."/>
            <person name="Wilson R.K."/>
        </authorList>
    </citation>
    <scope>NUCLEOTIDE SEQUENCE [LARGE SCALE GENOMIC DNA]</scope>
    <source>
        <strain evidence="2">IAEA</strain>
    </source>
</reference>
<evidence type="ECO:0000313" key="1">
    <source>
        <dbReference type="EnsemblMetazoa" id="GBRI038087-PA"/>
    </source>
</evidence>
<dbReference type="AlphaFoldDB" id="A0A1A9WZ67"/>
<organism evidence="1 2">
    <name type="scientific">Glossina brevipalpis</name>
    <dbReference type="NCBI Taxonomy" id="37001"/>
    <lineage>
        <taxon>Eukaryota</taxon>
        <taxon>Metazoa</taxon>
        <taxon>Ecdysozoa</taxon>
        <taxon>Arthropoda</taxon>
        <taxon>Hexapoda</taxon>
        <taxon>Insecta</taxon>
        <taxon>Pterygota</taxon>
        <taxon>Neoptera</taxon>
        <taxon>Endopterygota</taxon>
        <taxon>Diptera</taxon>
        <taxon>Brachycera</taxon>
        <taxon>Muscomorpha</taxon>
        <taxon>Hippoboscoidea</taxon>
        <taxon>Glossinidae</taxon>
        <taxon>Glossina</taxon>
    </lineage>
</organism>
<evidence type="ECO:0000313" key="2">
    <source>
        <dbReference type="Proteomes" id="UP000091820"/>
    </source>
</evidence>
<reference evidence="1" key="2">
    <citation type="submission" date="2020-05" db="UniProtKB">
        <authorList>
            <consortium name="EnsemblMetazoa"/>
        </authorList>
    </citation>
    <scope>IDENTIFICATION</scope>
    <source>
        <strain evidence="1">IAEA</strain>
    </source>
</reference>